<reference evidence="1 2" key="1">
    <citation type="journal article" date="2019" name="Commun. Biol.">
        <title>The bagworm genome reveals a unique fibroin gene that provides high tensile strength.</title>
        <authorList>
            <person name="Kono N."/>
            <person name="Nakamura H."/>
            <person name="Ohtoshi R."/>
            <person name="Tomita M."/>
            <person name="Numata K."/>
            <person name="Arakawa K."/>
        </authorList>
    </citation>
    <scope>NUCLEOTIDE SEQUENCE [LARGE SCALE GENOMIC DNA]</scope>
</reference>
<dbReference type="AlphaFoldDB" id="A0A4C1Y254"/>
<accession>A0A4C1Y254</accession>
<protein>
    <submittedName>
        <fullName evidence="1">Uncharacterized protein</fullName>
    </submittedName>
</protein>
<sequence length="109" mass="11613">MLAVEAISPRFAAGIGIGMKFGKVTGMSQDGFSYQKGDNLVKFQIEIEDGNVQKCLETVQTARLESRLESAYEFMMVDGARATATSDVSAVTRGAGAGGWLHFVNGDDS</sequence>
<name>A0A4C1Y254_EUMVA</name>
<comment type="caution">
    <text evidence="1">The sequence shown here is derived from an EMBL/GenBank/DDBJ whole genome shotgun (WGS) entry which is preliminary data.</text>
</comment>
<dbReference type="Proteomes" id="UP000299102">
    <property type="component" value="Unassembled WGS sequence"/>
</dbReference>
<proteinExistence type="predicted"/>
<gene>
    <name evidence="1" type="ORF">EVAR_43950_1</name>
</gene>
<organism evidence="1 2">
    <name type="scientific">Eumeta variegata</name>
    <name type="common">Bagworm moth</name>
    <name type="synonym">Eumeta japonica</name>
    <dbReference type="NCBI Taxonomy" id="151549"/>
    <lineage>
        <taxon>Eukaryota</taxon>
        <taxon>Metazoa</taxon>
        <taxon>Ecdysozoa</taxon>
        <taxon>Arthropoda</taxon>
        <taxon>Hexapoda</taxon>
        <taxon>Insecta</taxon>
        <taxon>Pterygota</taxon>
        <taxon>Neoptera</taxon>
        <taxon>Endopterygota</taxon>
        <taxon>Lepidoptera</taxon>
        <taxon>Glossata</taxon>
        <taxon>Ditrysia</taxon>
        <taxon>Tineoidea</taxon>
        <taxon>Psychidae</taxon>
        <taxon>Oiketicinae</taxon>
        <taxon>Eumeta</taxon>
    </lineage>
</organism>
<dbReference type="EMBL" id="BGZK01001018">
    <property type="protein sequence ID" value="GBP68619.1"/>
    <property type="molecule type" value="Genomic_DNA"/>
</dbReference>
<evidence type="ECO:0000313" key="2">
    <source>
        <dbReference type="Proteomes" id="UP000299102"/>
    </source>
</evidence>
<keyword evidence="2" id="KW-1185">Reference proteome</keyword>
<evidence type="ECO:0000313" key="1">
    <source>
        <dbReference type="EMBL" id="GBP68619.1"/>
    </source>
</evidence>